<reference evidence="2" key="1">
    <citation type="journal article" date="2018" name="DNA Res.">
        <title>Multiple hybrid de novo genome assembly of finger millet, an orphan allotetraploid crop.</title>
        <authorList>
            <person name="Hatakeyama M."/>
            <person name="Aluri S."/>
            <person name="Balachadran M.T."/>
            <person name="Sivarajan S.R."/>
            <person name="Patrignani A."/>
            <person name="Gruter S."/>
            <person name="Poveda L."/>
            <person name="Shimizu-Inatsugi R."/>
            <person name="Baeten J."/>
            <person name="Francoijs K.J."/>
            <person name="Nataraja K.N."/>
            <person name="Reddy Y.A.N."/>
            <person name="Phadnis S."/>
            <person name="Ravikumar R.L."/>
            <person name="Schlapbach R."/>
            <person name="Sreeman S.M."/>
            <person name="Shimizu K.K."/>
        </authorList>
    </citation>
    <scope>NUCLEOTIDE SEQUENCE</scope>
</reference>
<reference evidence="2" key="2">
    <citation type="submission" date="2021-12" db="EMBL/GenBank/DDBJ databases">
        <title>Resequencing data analysis of finger millet.</title>
        <authorList>
            <person name="Hatakeyama M."/>
            <person name="Aluri S."/>
            <person name="Balachadran M.T."/>
            <person name="Sivarajan S.R."/>
            <person name="Poveda L."/>
            <person name="Shimizu-Inatsugi R."/>
            <person name="Schlapbach R."/>
            <person name="Sreeman S.M."/>
            <person name="Shimizu K.K."/>
        </authorList>
    </citation>
    <scope>NUCLEOTIDE SEQUENCE</scope>
</reference>
<name>A0AAV5FY31_ELECO</name>
<feature type="region of interest" description="Disordered" evidence="1">
    <location>
        <begin position="134"/>
        <end position="167"/>
    </location>
</feature>
<feature type="compositionally biased region" description="Pro residues" evidence="1">
    <location>
        <begin position="29"/>
        <end position="39"/>
    </location>
</feature>
<feature type="compositionally biased region" description="Basic and acidic residues" evidence="1">
    <location>
        <begin position="134"/>
        <end position="157"/>
    </location>
</feature>
<accession>A0AAV5FY31</accession>
<dbReference type="EMBL" id="BQKI01000098">
    <property type="protein sequence ID" value="GJN39768.1"/>
    <property type="molecule type" value="Genomic_DNA"/>
</dbReference>
<sequence length="167" mass="17052">MMPVAKPAPAPAPAAGGKAAGESAAASPSPAPSPSPTPTPAVANGNGTPQKPPIPAAAFDMPKPNLRGLNKPKCIQCGNVARSRCPFQCCKACCYKAQNPCHIHAGGHATAAVGNLRIQHRPLLHHANPAVERRVRGGAGERRQRTARGEEVGRGPEVEMGALSGST</sequence>
<evidence type="ECO:0000313" key="3">
    <source>
        <dbReference type="Proteomes" id="UP001054889"/>
    </source>
</evidence>
<evidence type="ECO:0000313" key="2">
    <source>
        <dbReference type="EMBL" id="GJN39768.1"/>
    </source>
</evidence>
<feature type="region of interest" description="Disordered" evidence="1">
    <location>
        <begin position="1"/>
        <end position="59"/>
    </location>
</feature>
<dbReference type="PANTHER" id="PTHR35696">
    <property type="entry name" value="ELECTRON CARRIER/IRON ION-BINDING PROTEIN"/>
    <property type="match status" value="1"/>
</dbReference>
<proteinExistence type="predicted"/>
<feature type="compositionally biased region" description="Low complexity" evidence="1">
    <location>
        <begin position="13"/>
        <end position="28"/>
    </location>
</feature>
<dbReference type="AlphaFoldDB" id="A0AAV5FY31"/>
<comment type="caution">
    <text evidence="2">The sequence shown here is derived from an EMBL/GenBank/DDBJ whole genome shotgun (WGS) entry which is preliminary data.</text>
</comment>
<keyword evidence="3" id="KW-1185">Reference proteome</keyword>
<feature type="compositionally biased region" description="Pro residues" evidence="1">
    <location>
        <begin position="1"/>
        <end position="12"/>
    </location>
</feature>
<gene>
    <name evidence="2" type="primary">gb28907</name>
    <name evidence="2" type="ORF">PR202_gb28907</name>
</gene>
<protein>
    <submittedName>
        <fullName evidence="2">Uncharacterized protein</fullName>
    </submittedName>
</protein>
<dbReference type="PANTHER" id="PTHR35696:SF1">
    <property type="entry name" value="ELECTRON CARRIER_IRON ION-BINDING PROTEIN"/>
    <property type="match status" value="1"/>
</dbReference>
<organism evidence="2 3">
    <name type="scientific">Eleusine coracana subsp. coracana</name>
    <dbReference type="NCBI Taxonomy" id="191504"/>
    <lineage>
        <taxon>Eukaryota</taxon>
        <taxon>Viridiplantae</taxon>
        <taxon>Streptophyta</taxon>
        <taxon>Embryophyta</taxon>
        <taxon>Tracheophyta</taxon>
        <taxon>Spermatophyta</taxon>
        <taxon>Magnoliopsida</taxon>
        <taxon>Liliopsida</taxon>
        <taxon>Poales</taxon>
        <taxon>Poaceae</taxon>
        <taxon>PACMAD clade</taxon>
        <taxon>Chloridoideae</taxon>
        <taxon>Cynodonteae</taxon>
        <taxon>Eleusininae</taxon>
        <taxon>Eleusine</taxon>
    </lineage>
</organism>
<evidence type="ECO:0000256" key="1">
    <source>
        <dbReference type="SAM" id="MobiDB-lite"/>
    </source>
</evidence>
<dbReference type="Proteomes" id="UP001054889">
    <property type="component" value="Unassembled WGS sequence"/>
</dbReference>